<dbReference type="EMBL" id="JAEAOA010000914">
    <property type="protein sequence ID" value="KAK3588319.1"/>
    <property type="molecule type" value="Genomic_DNA"/>
</dbReference>
<dbReference type="InterPro" id="IPR001846">
    <property type="entry name" value="VWF_type-D"/>
</dbReference>
<feature type="domain" description="VWFD" evidence="1">
    <location>
        <begin position="122"/>
        <end position="220"/>
    </location>
</feature>
<accession>A0AAE0SAV8</accession>
<evidence type="ECO:0000259" key="1">
    <source>
        <dbReference type="PROSITE" id="PS51233"/>
    </source>
</evidence>
<reference evidence="2" key="1">
    <citation type="journal article" date="2021" name="Genome Biol. Evol.">
        <title>A High-Quality Reference Genome for a Parasitic Bivalve with Doubly Uniparental Inheritance (Bivalvia: Unionida).</title>
        <authorList>
            <person name="Smith C.H."/>
        </authorList>
    </citation>
    <scope>NUCLEOTIDE SEQUENCE</scope>
    <source>
        <strain evidence="2">CHS0354</strain>
    </source>
</reference>
<dbReference type="Pfam" id="PF00094">
    <property type="entry name" value="VWD"/>
    <property type="match status" value="1"/>
</dbReference>
<evidence type="ECO:0000313" key="3">
    <source>
        <dbReference type="Proteomes" id="UP001195483"/>
    </source>
</evidence>
<protein>
    <recommendedName>
        <fullName evidence="1">VWFD domain-containing protein</fullName>
    </recommendedName>
</protein>
<gene>
    <name evidence="2" type="ORF">CHS0354_014894</name>
</gene>
<reference evidence="2" key="3">
    <citation type="submission" date="2023-05" db="EMBL/GenBank/DDBJ databases">
        <authorList>
            <person name="Smith C.H."/>
        </authorList>
    </citation>
    <scope>NUCLEOTIDE SEQUENCE</scope>
    <source>
        <strain evidence="2">CHS0354</strain>
        <tissue evidence="2">Mantle</tissue>
    </source>
</reference>
<sequence>MNNVTIYIKSNIPFGCKDPPNTCALYVNMYMPQFEDCSIPTVKQTDTEHCGVRINKSEWDKPHPINIVLKKGNVITNVDLEIREIRLITIRKYLPHPIFAGHVLPESIKVHVSMNTEFLQGKSCHAICDPHMRTFDEVYYENQRSGTFIMYKNTKYPAEVQLKTKSCYRNGGTPFCPCGVAVRAGRDVFVVDKCDSPQKIHMKQCLDGVLNGKVRELGNS</sequence>
<dbReference type="Proteomes" id="UP001195483">
    <property type="component" value="Unassembled WGS sequence"/>
</dbReference>
<dbReference type="AlphaFoldDB" id="A0AAE0SAV8"/>
<keyword evidence="3" id="KW-1185">Reference proteome</keyword>
<feature type="non-terminal residue" evidence="2">
    <location>
        <position position="1"/>
    </location>
</feature>
<reference evidence="2" key="2">
    <citation type="journal article" date="2021" name="Genome Biol. Evol.">
        <title>Developing a high-quality reference genome for a parasitic bivalve with doubly uniparental inheritance (Bivalvia: Unionida).</title>
        <authorList>
            <person name="Smith C.H."/>
        </authorList>
    </citation>
    <scope>NUCLEOTIDE SEQUENCE</scope>
    <source>
        <strain evidence="2">CHS0354</strain>
        <tissue evidence="2">Mantle</tissue>
    </source>
</reference>
<proteinExistence type="predicted"/>
<organism evidence="2 3">
    <name type="scientific">Potamilus streckersoni</name>
    <dbReference type="NCBI Taxonomy" id="2493646"/>
    <lineage>
        <taxon>Eukaryota</taxon>
        <taxon>Metazoa</taxon>
        <taxon>Spiralia</taxon>
        <taxon>Lophotrochozoa</taxon>
        <taxon>Mollusca</taxon>
        <taxon>Bivalvia</taxon>
        <taxon>Autobranchia</taxon>
        <taxon>Heteroconchia</taxon>
        <taxon>Palaeoheterodonta</taxon>
        <taxon>Unionida</taxon>
        <taxon>Unionoidea</taxon>
        <taxon>Unionidae</taxon>
        <taxon>Ambleminae</taxon>
        <taxon>Lampsilini</taxon>
        <taxon>Potamilus</taxon>
    </lineage>
</organism>
<name>A0AAE0SAV8_9BIVA</name>
<evidence type="ECO:0000313" key="2">
    <source>
        <dbReference type="EMBL" id="KAK3588319.1"/>
    </source>
</evidence>
<comment type="caution">
    <text evidence="2">The sequence shown here is derived from an EMBL/GenBank/DDBJ whole genome shotgun (WGS) entry which is preliminary data.</text>
</comment>
<dbReference type="PROSITE" id="PS51233">
    <property type="entry name" value="VWFD"/>
    <property type="match status" value="1"/>
</dbReference>